<dbReference type="RefSeq" id="WP_344875664.1">
    <property type="nucleotide sequence ID" value="NZ_BAABAL010000009.1"/>
</dbReference>
<feature type="transmembrane region" description="Helical" evidence="8">
    <location>
        <begin position="247"/>
        <end position="269"/>
    </location>
</feature>
<feature type="transmembrane region" description="Helical" evidence="8">
    <location>
        <begin position="300"/>
        <end position="325"/>
    </location>
</feature>
<evidence type="ECO:0000256" key="3">
    <source>
        <dbReference type="ARBA" id="ARBA00022679"/>
    </source>
</evidence>
<comment type="subcellular location">
    <subcellularLocation>
        <location evidence="1">Cell membrane</location>
        <topology evidence="1">Multi-pass membrane protein</topology>
    </subcellularLocation>
</comment>
<evidence type="ECO:0000256" key="6">
    <source>
        <dbReference type="ARBA" id="ARBA00023136"/>
    </source>
</evidence>
<feature type="transmembrane region" description="Helical" evidence="8">
    <location>
        <begin position="110"/>
        <end position="126"/>
    </location>
</feature>
<keyword evidence="5 8" id="KW-1133">Transmembrane helix</keyword>
<evidence type="ECO:0000256" key="8">
    <source>
        <dbReference type="SAM" id="Phobius"/>
    </source>
</evidence>
<dbReference type="Proteomes" id="UP001501747">
    <property type="component" value="Unassembled WGS sequence"/>
</dbReference>
<keyword evidence="6 8" id="KW-0472">Membrane</keyword>
<keyword evidence="2" id="KW-1003">Cell membrane</keyword>
<name>A0ABP7S927_9PSEU</name>
<sequence length="384" mass="41639">MVHTRNALLALAAATVLAALFTWGSTLIDLQVYRAGGHAWLNGLPLYGDGFPYLPSDTGLPFTYPPFAAVLFAPLALLPMTGAVVVLTLLTVLALAGTCVLVVRHLGRNWLLGLVFTLLCVLVEPVRSSLWLGQINVLLMVAVVADCLLPRTPWPRGLLIGIVAAIKLTPAAFGLYFVVSRQWRPVGNVVLGFLGATALGFLLAPKDSMAYWFGVLASTDRIGASWSRDNQSLRGLLARSGLPDSTIIPLWTVGVVVIVAVAWFVAARLRRRGEDLVALTVVAVAGLLASPVSWTTHWVWVVPALIGLVLARRWVWLAVVAVFFAEPHRLMSPHGNFLWWQHLVGNAYLIIAVALLVQLVGCASRNDVQLLGCTNREGERHEQH</sequence>
<organism evidence="9 10">
    <name type="scientific">Allokutzneria multivorans</name>
    <dbReference type="NCBI Taxonomy" id="1142134"/>
    <lineage>
        <taxon>Bacteria</taxon>
        <taxon>Bacillati</taxon>
        <taxon>Actinomycetota</taxon>
        <taxon>Actinomycetes</taxon>
        <taxon>Pseudonocardiales</taxon>
        <taxon>Pseudonocardiaceae</taxon>
        <taxon>Allokutzneria</taxon>
    </lineage>
</organism>
<keyword evidence="4 8" id="KW-0812">Transmembrane</keyword>
<feature type="transmembrane region" description="Helical" evidence="8">
    <location>
        <begin position="158"/>
        <end position="179"/>
    </location>
</feature>
<dbReference type="Pfam" id="PF09594">
    <property type="entry name" value="GT87"/>
    <property type="match status" value="1"/>
</dbReference>
<protein>
    <submittedName>
        <fullName evidence="9">Glycosyltransferase 87 family protein</fullName>
    </submittedName>
</protein>
<evidence type="ECO:0000256" key="4">
    <source>
        <dbReference type="ARBA" id="ARBA00022692"/>
    </source>
</evidence>
<comment type="similarity">
    <text evidence="7">Belongs to the glycosyltransferase 87 family.</text>
</comment>
<dbReference type="EMBL" id="BAABAL010000009">
    <property type="protein sequence ID" value="GAA4008456.1"/>
    <property type="molecule type" value="Genomic_DNA"/>
</dbReference>
<proteinExistence type="inferred from homology"/>
<evidence type="ECO:0000313" key="10">
    <source>
        <dbReference type="Proteomes" id="UP001501747"/>
    </source>
</evidence>
<dbReference type="InterPro" id="IPR018584">
    <property type="entry name" value="GT87"/>
</dbReference>
<evidence type="ECO:0000256" key="7">
    <source>
        <dbReference type="ARBA" id="ARBA00024033"/>
    </source>
</evidence>
<comment type="caution">
    <text evidence="9">The sequence shown here is derived from an EMBL/GenBank/DDBJ whole genome shotgun (WGS) entry which is preliminary data.</text>
</comment>
<evidence type="ECO:0000313" key="9">
    <source>
        <dbReference type="EMBL" id="GAA4008456.1"/>
    </source>
</evidence>
<feature type="transmembrane region" description="Helical" evidence="8">
    <location>
        <begin position="276"/>
        <end position="294"/>
    </location>
</feature>
<keyword evidence="3" id="KW-0808">Transferase</keyword>
<evidence type="ECO:0000256" key="5">
    <source>
        <dbReference type="ARBA" id="ARBA00022989"/>
    </source>
</evidence>
<reference evidence="10" key="1">
    <citation type="journal article" date="2019" name="Int. J. Syst. Evol. Microbiol.">
        <title>The Global Catalogue of Microorganisms (GCM) 10K type strain sequencing project: providing services to taxonomists for standard genome sequencing and annotation.</title>
        <authorList>
            <consortium name="The Broad Institute Genomics Platform"/>
            <consortium name="The Broad Institute Genome Sequencing Center for Infectious Disease"/>
            <person name="Wu L."/>
            <person name="Ma J."/>
        </authorList>
    </citation>
    <scope>NUCLEOTIDE SEQUENCE [LARGE SCALE GENOMIC DNA]</scope>
    <source>
        <strain evidence="10">JCM 17342</strain>
    </source>
</reference>
<feature type="transmembrane region" description="Helical" evidence="8">
    <location>
        <begin position="185"/>
        <end position="203"/>
    </location>
</feature>
<keyword evidence="10" id="KW-1185">Reference proteome</keyword>
<evidence type="ECO:0000256" key="2">
    <source>
        <dbReference type="ARBA" id="ARBA00022475"/>
    </source>
</evidence>
<accession>A0ABP7S927</accession>
<feature type="transmembrane region" description="Helical" evidence="8">
    <location>
        <begin position="70"/>
        <end position="103"/>
    </location>
</feature>
<gene>
    <name evidence="9" type="ORF">GCM10022247_33320</name>
</gene>
<feature type="transmembrane region" description="Helical" evidence="8">
    <location>
        <begin position="337"/>
        <end position="360"/>
    </location>
</feature>
<evidence type="ECO:0000256" key="1">
    <source>
        <dbReference type="ARBA" id="ARBA00004651"/>
    </source>
</evidence>